<evidence type="ECO:0000313" key="2">
    <source>
        <dbReference type="EMBL" id="VAW78430.1"/>
    </source>
</evidence>
<dbReference type="InterPro" id="IPR010982">
    <property type="entry name" value="Lambda_DNA-bd_dom_sf"/>
</dbReference>
<sequence length="79" mass="9090">MEPLTQLGRNLRLSRKKHFPHDDMAAFALRLGISRATLQKMEKGDLSVSLKYFYQAAKLLDAEQGFTQLFVLEKSLFDD</sequence>
<proteinExistence type="predicted"/>
<dbReference type="SUPFAM" id="SSF47413">
    <property type="entry name" value="lambda repressor-like DNA-binding domains"/>
    <property type="match status" value="1"/>
</dbReference>
<dbReference type="GO" id="GO:0003677">
    <property type="term" value="F:DNA binding"/>
    <property type="evidence" value="ECO:0007669"/>
    <property type="project" value="InterPro"/>
</dbReference>
<organism evidence="2">
    <name type="scientific">hydrothermal vent metagenome</name>
    <dbReference type="NCBI Taxonomy" id="652676"/>
    <lineage>
        <taxon>unclassified sequences</taxon>
        <taxon>metagenomes</taxon>
        <taxon>ecological metagenomes</taxon>
    </lineage>
</organism>
<dbReference type="CDD" id="cd00093">
    <property type="entry name" value="HTH_XRE"/>
    <property type="match status" value="1"/>
</dbReference>
<dbReference type="EMBL" id="UOFN01000095">
    <property type="protein sequence ID" value="VAW78430.1"/>
    <property type="molecule type" value="Genomic_DNA"/>
</dbReference>
<evidence type="ECO:0000259" key="1">
    <source>
        <dbReference type="PROSITE" id="PS50943"/>
    </source>
</evidence>
<dbReference type="InterPro" id="IPR001387">
    <property type="entry name" value="Cro/C1-type_HTH"/>
</dbReference>
<dbReference type="AlphaFoldDB" id="A0A3B0YNZ5"/>
<feature type="domain" description="HTH cro/C1-type" evidence="1">
    <location>
        <begin position="24"/>
        <end position="66"/>
    </location>
</feature>
<protein>
    <recommendedName>
        <fullName evidence="1">HTH cro/C1-type domain-containing protein</fullName>
    </recommendedName>
</protein>
<dbReference type="PROSITE" id="PS50943">
    <property type="entry name" value="HTH_CROC1"/>
    <property type="match status" value="1"/>
</dbReference>
<reference evidence="2" key="1">
    <citation type="submission" date="2018-06" db="EMBL/GenBank/DDBJ databases">
        <authorList>
            <person name="Zhirakovskaya E."/>
        </authorList>
    </citation>
    <scope>NUCLEOTIDE SEQUENCE</scope>
</reference>
<gene>
    <name evidence="2" type="ORF">MNBD_GAMMA15-1488</name>
</gene>
<dbReference type="Gene3D" id="1.10.260.40">
    <property type="entry name" value="lambda repressor-like DNA-binding domains"/>
    <property type="match status" value="1"/>
</dbReference>
<accession>A0A3B0YNZ5</accession>
<name>A0A3B0YNZ5_9ZZZZ</name>
<dbReference type="Pfam" id="PF01381">
    <property type="entry name" value="HTH_3"/>
    <property type="match status" value="1"/>
</dbReference>